<evidence type="ECO:0000256" key="3">
    <source>
        <dbReference type="ARBA" id="ARBA00012513"/>
    </source>
</evidence>
<dbReference type="InterPro" id="IPR011009">
    <property type="entry name" value="Kinase-like_dom_sf"/>
</dbReference>
<proteinExistence type="predicted"/>
<evidence type="ECO:0000256" key="1">
    <source>
        <dbReference type="ARBA" id="ARBA00003747"/>
    </source>
</evidence>
<dbReference type="InterPro" id="IPR000719">
    <property type="entry name" value="Prot_kinase_dom"/>
</dbReference>
<evidence type="ECO:0000256" key="9">
    <source>
        <dbReference type="ARBA" id="ARBA00048679"/>
    </source>
</evidence>
<evidence type="ECO:0000259" key="10">
    <source>
        <dbReference type="PROSITE" id="PS50011"/>
    </source>
</evidence>
<comment type="caution">
    <text evidence="11">The sequence shown here is derived from an EMBL/GenBank/DDBJ whole genome shotgun (WGS) entry which is preliminary data.</text>
</comment>
<comment type="function">
    <text evidence="1">Component of the EKC/KEOPS complex that is required for the formation of a threonylcarbamoyl group on adenosine at position 37 (t(6)A37) in tRNAs that read codons beginning with adenine. The complex is probably involved in the transfer of the threonylcarbamoyl moiety of threonylcarbamoyl-AMP (TC-AMP) to the N6 group of A37. BUD32 has ATPase activity in the context of the EKC/KEOPS complex and likely plays a supporting role to the catalytic subunit KAE1. The EKC/KEOPS complex also promotes both telomere uncapping and telomere elongation. The complex is required for efficient recruitment of transcriptional coactivators.</text>
</comment>
<organism evidence="11 12">
    <name type="scientific">Phialemonium thermophilum</name>
    <dbReference type="NCBI Taxonomy" id="223376"/>
    <lineage>
        <taxon>Eukaryota</taxon>
        <taxon>Fungi</taxon>
        <taxon>Dikarya</taxon>
        <taxon>Ascomycota</taxon>
        <taxon>Pezizomycotina</taxon>
        <taxon>Sordariomycetes</taxon>
        <taxon>Sordariomycetidae</taxon>
        <taxon>Cephalothecales</taxon>
        <taxon>Cephalothecaceae</taxon>
        <taxon>Phialemonium</taxon>
    </lineage>
</organism>
<dbReference type="Gene3D" id="1.10.510.10">
    <property type="entry name" value="Transferase(Phosphotransferase) domain 1"/>
    <property type="match status" value="1"/>
</dbReference>
<evidence type="ECO:0000313" key="11">
    <source>
        <dbReference type="EMBL" id="KAL1856289.1"/>
    </source>
</evidence>
<comment type="subunit">
    <text evidence="2">Component of the EKC/KEOPS complex composed of at least BUD32, CGI121, GON7, KAE1 and PCC1; the whole complex dimerizes.</text>
</comment>
<evidence type="ECO:0000256" key="5">
    <source>
        <dbReference type="ARBA" id="ARBA00019973"/>
    </source>
</evidence>
<keyword evidence="12" id="KW-1185">Reference proteome</keyword>
<protein>
    <recommendedName>
        <fullName evidence="5">EKC/KEOPS complex subunit BUD32</fullName>
        <ecNumber evidence="3">2.7.11.1</ecNumber>
    </recommendedName>
    <alternativeName>
        <fullName evidence="6 7">Atypical Serine/threonine protein kinase BUD32</fullName>
    </alternativeName>
    <alternativeName>
        <fullName evidence="4">EKC/KEOPS complex subunit bud32</fullName>
    </alternativeName>
</protein>
<dbReference type="Pfam" id="PF00069">
    <property type="entry name" value="Pkinase"/>
    <property type="match status" value="1"/>
</dbReference>
<evidence type="ECO:0000256" key="6">
    <source>
        <dbReference type="ARBA" id="ARBA00030980"/>
    </source>
</evidence>
<accession>A0ABR3W8T6</accession>
<evidence type="ECO:0000256" key="4">
    <source>
        <dbReference type="ARBA" id="ARBA00013948"/>
    </source>
</evidence>
<evidence type="ECO:0000256" key="2">
    <source>
        <dbReference type="ARBA" id="ARBA00011534"/>
    </source>
</evidence>
<evidence type="ECO:0000256" key="8">
    <source>
        <dbReference type="ARBA" id="ARBA00047899"/>
    </source>
</evidence>
<gene>
    <name evidence="11" type="ORF">VTK73DRAFT_8410</name>
</gene>
<dbReference type="PROSITE" id="PS00109">
    <property type="entry name" value="PROTEIN_KINASE_TYR"/>
    <property type="match status" value="1"/>
</dbReference>
<reference evidence="11 12" key="1">
    <citation type="journal article" date="2024" name="Commun. Biol.">
        <title>Comparative genomic analysis of thermophilic fungi reveals convergent evolutionary adaptations and gene losses.</title>
        <authorList>
            <person name="Steindorff A.S."/>
            <person name="Aguilar-Pontes M.V."/>
            <person name="Robinson A.J."/>
            <person name="Andreopoulos B."/>
            <person name="LaButti K."/>
            <person name="Kuo A."/>
            <person name="Mondo S."/>
            <person name="Riley R."/>
            <person name="Otillar R."/>
            <person name="Haridas S."/>
            <person name="Lipzen A."/>
            <person name="Grimwood J."/>
            <person name="Schmutz J."/>
            <person name="Clum A."/>
            <person name="Reid I.D."/>
            <person name="Moisan M.C."/>
            <person name="Butler G."/>
            <person name="Nguyen T.T.M."/>
            <person name="Dewar K."/>
            <person name="Conant G."/>
            <person name="Drula E."/>
            <person name="Henrissat B."/>
            <person name="Hansel C."/>
            <person name="Singer S."/>
            <person name="Hutchinson M.I."/>
            <person name="de Vries R.P."/>
            <person name="Natvig D.O."/>
            <person name="Powell A.J."/>
            <person name="Tsang A."/>
            <person name="Grigoriev I.V."/>
        </authorList>
    </citation>
    <scope>NUCLEOTIDE SEQUENCE [LARGE SCALE GENOMIC DNA]</scope>
    <source>
        <strain evidence="11 12">ATCC 24622</strain>
    </source>
</reference>
<name>A0ABR3W8T6_9PEZI</name>
<evidence type="ECO:0000313" key="12">
    <source>
        <dbReference type="Proteomes" id="UP001586593"/>
    </source>
</evidence>
<comment type="catalytic activity">
    <reaction evidence="8">
        <text>L-threonyl-[protein] + ATP = O-phospho-L-threonyl-[protein] + ADP + H(+)</text>
        <dbReference type="Rhea" id="RHEA:46608"/>
        <dbReference type="Rhea" id="RHEA-COMP:11060"/>
        <dbReference type="Rhea" id="RHEA-COMP:11605"/>
        <dbReference type="ChEBI" id="CHEBI:15378"/>
        <dbReference type="ChEBI" id="CHEBI:30013"/>
        <dbReference type="ChEBI" id="CHEBI:30616"/>
        <dbReference type="ChEBI" id="CHEBI:61977"/>
        <dbReference type="ChEBI" id="CHEBI:456216"/>
        <dbReference type="EC" id="2.7.11.1"/>
    </reaction>
</comment>
<dbReference type="EMBL" id="JAZHXJ010000604">
    <property type="protein sequence ID" value="KAL1856289.1"/>
    <property type="molecule type" value="Genomic_DNA"/>
</dbReference>
<feature type="domain" description="Protein kinase" evidence="10">
    <location>
        <begin position="1"/>
        <end position="164"/>
    </location>
</feature>
<comment type="catalytic activity">
    <reaction evidence="9">
        <text>L-seryl-[protein] + ATP = O-phospho-L-seryl-[protein] + ADP + H(+)</text>
        <dbReference type="Rhea" id="RHEA:17989"/>
        <dbReference type="Rhea" id="RHEA-COMP:9863"/>
        <dbReference type="Rhea" id="RHEA-COMP:11604"/>
        <dbReference type="ChEBI" id="CHEBI:15378"/>
        <dbReference type="ChEBI" id="CHEBI:29999"/>
        <dbReference type="ChEBI" id="CHEBI:30616"/>
        <dbReference type="ChEBI" id="CHEBI:83421"/>
        <dbReference type="ChEBI" id="CHEBI:456216"/>
        <dbReference type="EC" id="2.7.11.1"/>
    </reaction>
</comment>
<dbReference type="SUPFAM" id="SSF56112">
    <property type="entry name" value="Protein kinase-like (PK-like)"/>
    <property type="match status" value="1"/>
</dbReference>
<dbReference type="Proteomes" id="UP001586593">
    <property type="component" value="Unassembled WGS sequence"/>
</dbReference>
<evidence type="ECO:0000256" key="7">
    <source>
        <dbReference type="ARBA" id="ARBA00033194"/>
    </source>
</evidence>
<sequence length="164" mass="18614">MQTADNLLARRTAGHVFQTSPHIVLKCPTQFDNPFPEQAEETEESAKKIVSEKAVFRVLMEQSYPHILQCILCVPEGIFLRRMDSILQERLSQSQRVAIPPAMQEQWVQQLTGAVAWLERQEFVHADLRPANILLDADENIQLGSFDATVKQSQKLLVASKPFC</sequence>
<dbReference type="InterPro" id="IPR008266">
    <property type="entry name" value="Tyr_kinase_AS"/>
</dbReference>
<dbReference type="PROSITE" id="PS50011">
    <property type="entry name" value="PROTEIN_KINASE_DOM"/>
    <property type="match status" value="1"/>
</dbReference>
<dbReference type="EC" id="2.7.11.1" evidence="3"/>